<protein>
    <submittedName>
        <fullName evidence="1">Uncharacterized protein</fullName>
    </submittedName>
</protein>
<reference evidence="1" key="1">
    <citation type="submission" date="2021-03" db="EMBL/GenBank/DDBJ databases">
        <authorList>
            <consortium name="DOE Joint Genome Institute"/>
            <person name="Ahrendt S."/>
            <person name="Looney B.P."/>
            <person name="Miyauchi S."/>
            <person name="Morin E."/>
            <person name="Drula E."/>
            <person name="Courty P.E."/>
            <person name="Chicoki N."/>
            <person name="Fauchery L."/>
            <person name="Kohler A."/>
            <person name="Kuo A."/>
            <person name="Labutti K."/>
            <person name="Pangilinan J."/>
            <person name="Lipzen A."/>
            <person name="Riley R."/>
            <person name="Andreopoulos W."/>
            <person name="He G."/>
            <person name="Johnson J."/>
            <person name="Barry K.W."/>
            <person name="Grigoriev I.V."/>
            <person name="Nagy L."/>
            <person name="Hibbett D."/>
            <person name="Henrissat B."/>
            <person name="Matheny P.B."/>
            <person name="Labbe J."/>
            <person name="Martin F."/>
        </authorList>
    </citation>
    <scope>NUCLEOTIDE SEQUENCE</scope>
    <source>
        <strain evidence="1">HHB10654</strain>
    </source>
</reference>
<comment type="caution">
    <text evidence="1">The sequence shown here is derived from an EMBL/GenBank/DDBJ whole genome shotgun (WGS) entry which is preliminary data.</text>
</comment>
<dbReference type="Proteomes" id="UP000814140">
    <property type="component" value="Unassembled WGS sequence"/>
</dbReference>
<accession>A0ACB8SYE1</accession>
<proteinExistence type="predicted"/>
<evidence type="ECO:0000313" key="1">
    <source>
        <dbReference type="EMBL" id="KAI0060911.1"/>
    </source>
</evidence>
<name>A0ACB8SYE1_9AGAM</name>
<keyword evidence="2" id="KW-1185">Reference proteome</keyword>
<sequence>MRGCVQDCTSAEPPRSLFRSASIILLRMNYTLDDASAYIFYSPNWEVQGNDPDVASFFQSTYHAALADGASLNFTFLGSAIYMYGSRGPQHAQYSVNCDGVVANMTANTSQMGFQQLLYSRDSLNDSAPHTVSIVVRTAKEKNWFDLDYVTFSQGSSLLLNASPTLNPPWATDTGTSEPEMFTSQARESTNPSATIAASILGVLLGIVLATVAIVLVMRHRSAQRAQWEHKFRHGEAVVSQDEPLGTTLGGSRWWVVPHPLKGLQHMPFGASSASGLGRTESDESGTTIPVRQVSHVPLSAGGASHPPTERRVLFGLLPNSLTRTQRPESTMSMRTNFLIV</sequence>
<organism evidence="1 2">
    <name type="scientific">Artomyces pyxidatus</name>
    <dbReference type="NCBI Taxonomy" id="48021"/>
    <lineage>
        <taxon>Eukaryota</taxon>
        <taxon>Fungi</taxon>
        <taxon>Dikarya</taxon>
        <taxon>Basidiomycota</taxon>
        <taxon>Agaricomycotina</taxon>
        <taxon>Agaricomycetes</taxon>
        <taxon>Russulales</taxon>
        <taxon>Auriscalpiaceae</taxon>
        <taxon>Artomyces</taxon>
    </lineage>
</organism>
<gene>
    <name evidence="1" type="ORF">BV25DRAFT_915422</name>
</gene>
<dbReference type="EMBL" id="MU277216">
    <property type="protein sequence ID" value="KAI0060911.1"/>
    <property type="molecule type" value="Genomic_DNA"/>
</dbReference>
<evidence type="ECO:0000313" key="2">
    <source>
        <dbReference type="Proteomes" id="UP000814140"/>
    </source>
</evidence>
<reference evidence="1" key="2">
    <citation type="journal article" date="2022" name="New Phytol.">
        <title>Evolutionary transition to the ectomycorrhizal habit in the genomes of a hyperdiverse lineage of mushroom-forming fungi.</title>
        <authorList>
            <person name="Looney B."/>
            <person name="Miyauchi S."/>
            <person name="Morin E."/>
            <person name="Drula E."/>
            <person name="Courty P.E."/>
            <person name="Kohler A."/>
            <person name="Kuo A."/>
            <person name="LaButti K."/>
            <person name="Pangilinan J."/>
            <person name="Lipzen A."/>
            <person name="Riley R."/>
            <person name="Andreopoulos W."/>
            <person name="He G."/>
            <person name="Johnson J."/>
            <person name="Nolan M."/>
            <person name="Tritt A."/>
            <person name="Barry K.W."/>
            <person name="Grigoriev I.V."/>
            <person name="Nagy L.G."/>
            <person name="Hibbett D."/>
            <person name="Henrissat B."/>
            <person name="Matheny P.B."/>
            <person name="Labbe J."/>
            <person name="Martin F.M."/>
        </authorList>
    </citation>
    <scope>NUCLEOTIDE SEQUENCE</scope>
    <source>
        <strain evidence="1">HHB10654</strain>
    </source>
</reference>